<dbReference type="Pfam" id="PF03352">
    <property type="entry name" value="Adenine_glyco"/>
    <property type="match status" value="1"/>
</dbReference>
<dbReference type="OrthoDB" id="9807664at2"/>
<accession>A0A0R1U489</accession>
<comment type="caution">
    <text evidence="1">The sequence shown here is derived from an EMBL/GenBank/DDBJ whole genome shotgun (WGS) entry which is preliminary data.</text>
</comment>
<dbReference type="PATRIC" id="fig|1423783.4.peg.2363"/>
<name>A0A0R1U489_9LACO</name>
<proteinExistence type="predicted"/>
<dbReference type="Gene3D" id="1.10.340.30">
    <property type="entry name" value="Hypothetical protein, domain 2"/>
    <property type="match status" value="1"/>
</dbReference>
<dbReference type="InterPro" id="IPR005019">
    <property type="entry name" value="Adenine_glyco"/>
</dbReference>
<reference evidence="1 2" key="1">
    <citation type="journal article" date="2015" name="Genome Announc.">
        <title>Expanding the biotechnology potential of lactobacilli through comparative genomics of 213 strains and associated genera.</title>
        <authorList>
            <person name="Sun Z."/>
            <person name="Harris H.M."/>
            <person name="McCann A."/>
            <person name="Guo C."/>
            <person name="Argimon S."/>
            <person name="Zhang W."/>
            <person name="Yang X."/>
            <person name="Jeffery I.B."/>
            <person name="Cooney J.C."/>
            <person name="Kagawa T.F."/>
            <person name="Liu W."/>
            <person name="Song Y."/>
            <person name="Salvetti E."/>
            <person name="Wrobel A."/>
            <person name="Rasinkangas P."/>
            <person name="Parkhill J."/>
            <person name="Rea M.C."/>
            <person name="O'Sullivan O."/>
            <person name="Ritari J."/>
            <person name="Douillard F.P."/>
            <person name="Paul Ross R."/>
            <person name="Yang R."/>
            <person name="Briner A.E."/>
            <person name="Felis G.E."/>
            <person name="de Vos W.M."/>
            <person name="Barrangou R."/>
            <person name="Klaenhammer T.R."/>
            <person name="Caufield P.W."/>
            <person name="Cui Y."/>
            <person name="Zhang H."/>
            <person name="O'Toole P.W."/>
        </authorList>
    </citation>
    <scope>NUCLEOTIDE SEQUENCE [LARGE SCALE GENOMIC DNA]</scope>
    <source>
        <strain evidence="1 2">DSM 15945</strain>
    </source>
</reference>
<dbReference type="PANTHER" id="PTHR30037">
    <property type="entry name" value="DNA-3-METHYLADENINE GLYCOSYLASE 1"/>
    <property type="match status" value="1"/>
</dbReference>
<dbReference type="STRING" id="1423783.FC50_GL002310"/>
<protein>
    <submittedName>
        <fullName evidence="1">DNA-3-methyladenine glycosylase I</fullName>
    </submittedName>
</protein>
<organism evidence="1 2">
    <name type="scientific">Lacticaseibacillus pantheris DSM 15945 = JCM 12539 = NBRC 106106</name>
    <dbReference type="NCBI Taxonomy" id="1423783"/>
    <lineage>
        <taxon>Bacteria</taxon>
        <taxon>Bacillati</taxon>
        <taxon>Bacillota</taxon>
        <taxon>Bacilli</taxon>
        <taxon>Lactobacillales</taxon>
        <taxon>Lactobacillaceae</taxon>
        <taxon>Lacticaseibacillus</taxon>
    </lineage>
</organism>
<dbReference type="SUPFAM" id="SSF48150">
    <property type="entry name" value="DNA-glycosylase"/>
    <property type="match status" value="1"/>
</dbReference>
<evidence type="ECO:0000313" key="2">
    <source>
        <dbReference type="Proteomes" id="UP000051922"/>
    </source>
</evidence>
<gene>
    <name evidence="1" type="ORF">FC50_GL002310</name>
</gene>
<dbReference type="Proteomes" id="UP000051922">
    <property type="component" value="Unassembled WGS sequence"/>
</dbReference>
<dbReference type="EMBL" id="AZFJ01000020">
    <property type="protein sequence ID" value="KRL87524.1"/>
    <property type="molecule type" value="Genomic_DNA"/>
</dbReference>
<dbReference type="InterPro" id="IPR052891">
    <property type="entry name" value="DNA-3mA_glycosylase"/>
</dbReference>
<dbReference type="GO" id="GO:0006284">
    <property type="term" value="P:base-excision repair"/>
    <property type="evidence" value="ECO:0007669"/>
    <property type="project" value="InterPro"/>
</dbReference>
<dbReference type="InterPro" id="IPR011257">
    <property type="entry name" value="DNA_glycosylase"/>
</dbReference>
<keyword evidence="2" id="KW-1185">Reference proteome</keyword>
<evidence type="ECO:0000313" key="1">
    <source>
        <dbReference type="EMBL" id="KRL87524.1"/>
    </source>
</evidence>
<dbReference type="AlphaFoldDB" id="A0A0R1U489"/>
<dbReference type="GO" id="GO:0008725">
    <property type="term" value="F:DNA-3-methyladenine glycosylase activity"/>
    <property type="evidence" value="ECO:0007669"/>
    <property type="project" value="InterPro"/>
</dbReference>
<dbReference type="RefSeq" id="WP_056956299.1">
    <property type="nucleotide sequence ID" value="NZ_AZFJ01000020.1"/>
</dbReference>
<dbReference type="PANTHER" id="PTHR30037:SF4">
    <property type="entry name" value="DNA-3-METHYLADENINE GLYCOSYLASE I"/>
    <property type="match status" value="1"/>
</dbReference>
<sequence>MNQLELARAKDFWPNRTPELRHYYDTEWGQPSHDDRYLFELLVLEIMAAGLSWQLALRKRAGIGAAFADLNVDRIAAMGPAEVDGLLQDERIMRNRRKVAAVITNARALQTLIAEWGTLDAYVWHFTGGCQQVGHWQDYHDLPQRSPLADTVSQDMKRRGFTFVGPVIMHNYLQGAGVIDNRVVVTG</sequence>